<keyword evidence="7" id="KW-0521">NADP</keyword>
<keyword evidence="7" id="KW-0285">Flavoprotein</keyword>
<dbReference type="GO" id="GO:0010181">
    <property type="term" value="F:FMN binding"/>
    <property type="evidence" value="ECO:0007669"/>
    <property type="project" value="TreeGrafter"/>
</dbReference>
<evidence type="ECO:0000256" key="6">
    <source>
        <dbReference type="ARBA" id="ARBA00023239"/>
    </source>
</evidence>
<comment type="function">
    <text evidence="7">Catalyzes the anti-1,4-elimination of the C-3 phosphate and the C-6 proR hydrogen from 5-enolpyruvylshikimate-3-phosphate (EPSP) to yield chorismate, which is the branch point compound that serves as the starting substrate for the three terminal pathways of aromatic amino acid biosynthesis. This reaction introduces a second double bond into the aromatic ring system.</text>
</comment>
<comment type="pathway">
    <text evidence="1 7 8">Metabolic intermediate biosynthesis; chorismate biosynthesis; chorismate from D-erythrose 4-phosphate and phosphoenolpyruvate: step 7/7.</text>
</comment>
<dbReference type="EC" id="4.2.3.5" evidence="3 7"/>
<dbReference type="InterPro" id="IPR000453">
    <property type="entry name" value="Chorismate_synth"/>
</dbReference>
<sequence length="374" mass="41413">MSFTFKDRISISIFGSSHGSSVGCILDGIPAGFKVDENVVNLWMTRRAPGQSSLTTQRKETDNVEFISGINNSYTDGGPITMLIRNKDVIERHYDELRERPRPGHGDLSLFLKYGPFRNYSGGGFLSGRMTAPLVAAGSIAIQLLAEKDIQISSYLQSMGDIRIKEDRFYDDLEVYGTKSRIPDSVSDDKADELIRHLQSQGDSTGGIVKTVVKNVPAGIGEPFFDSVESVISHLMFSVPGVKGIEFGDGFQLGRMNGSTSNDLFRMKDEKVKALSNHNGGILGGITYGNDIEFRTVFKPTSSIRKEQETVDIKNWNNTTVRVQGRHDPCIAIRAVPVVKCVTALSLLDLYLRRQSSYKGNFVNESSYGKDEWN</sequence>
<feature type="binding site" evidence="7">
    <location>
        <begin position="299"/>
        <end position="303"/>
    </location>
    <ligand>
        <name>FMN</name>
        <dbReference type="ChEBI" id="CHEBI:58210"/>
    </ligand>
</feature>
<dbReference type="GO" id="GO:0008652">
    <property type="term" value="P:amino acid biosynthetic process"/>
    <property type="evidence" value="ECO:0007669"/>
    <property type="project" value="UniProtKB-KW"/>
</dbReference>
<dbReference type="GO" id="GO:0009073">
    <property type="term" value="P:aromatic amino acid family biosynthetic process"/>
    <property type="evidence" value="ECO:0007669"/>
    <property type="project" value="UniProtKB-KW"/>
</dbReference>
<comment type="caution">
    <text evidence="7">Lacks conserved residue(s) required for the propagation of feature annotation.</text>
</comment>
<feature type="binding site" evidence="7">
    <location>
        <position position="326"/>
    </location>
    <ligand>
        <name>FMN</name>
        <dbReference type="ChEBI" id="CHEBI:58210"/>
    </ligand>
</feature>
<dbReference type="GO" id="GO:0009423">
    <property type="term" value="P:chorismate biosynthetic process"/>
    <property type="evidence" value="ECO:0007669"/>
    <property type="project" value="UniProtKB-UniRule"/>
</dbReference>
<keyword evidence="6 7" id="KW-0456">Lyase</keyword>
<evidence type="ECO:0000256" key="8">
    <source>
        <dbReference type="RuleBase" id="RU000605"/>
    </source>
</evidence>
<feature type="binding site" evidence="7">
    <location>
        <position position="284"/>
    </location>
    <ligand>
        <name>FMN</name>
        <dbReference type="ChEBI" id="CHEBI:58210"/>
    </ligand>
</feature>
<dbReference type="NCBIfam" id="TIGR00033">
    <property type="entry name" value="aroC"/>
    <property type="match status" value="1"/>
</dbReference>
<gene>
    <name evidence="7" type="primary">aroC</name>
    <name evidence="10" type="ORF">CPM_0380</name>
    <name evidence="9" type="ORF">CSP5_0408</name>
</gene>
<dbReference type="EMBL" id="LT719092">
    <property type="protein sequence ID" value="SJK84265.1"/>
    <property type="molecule type" value="Genomic_DNA"/>
</dbReference>
<reference evidence="11" key="2">
    <citation type="submission" date="2016-06" db="EMBL/GenBank/DDBJ databases">
        <authorList>
            <person name="Toshchakov V.S."/>
        </authorList>
    </citation>
    <scope>NUCLEOTIDE SEQUENCE [LARGE SCALE GENOMIC DNA]</scope>
    <source>
        <strain>PM4 (JCM 30641</strain>
        <strain evidence="11">\VKM B-2940)</strain>
    </source>
</reference>
<name>A0A1N5SZN5_9ARCH</name>
<dbReference type="CDD" id="cd07304">
    <property type="entry name" value="Chorismate_synthase"/>
    <property type="match status" value="1"/>
</dbReference>
<dbReference type="GeneID" id="41587711"/>
<evidence type="ECO:0000256" key="7">
    <source>
        <dbReference type="HAMAP-Rule" id="MF_00300"/>
    </source>
</evidence>
<proteinExistence type="inferred from homology"/>
<dbReference type="InterPro" id="IPR035904">
    <property type="entry name" value="Chorismate_synth_AroC_sf"/>
</dbReference>
<dbReference type="SUPFAM" id="SSF103263">
    <property type="entry name" value="Chorismate synthase, AroC"/>
    <property type="match status" value="1"/>
</dbReference>
<dbReference type="UniPathway" id="UPA00053">
    <property type="reaction ID" value="UER00090"/>
</dbReference>
<keyword evidence="4 7" id="KW-0028">Amino-acid biosynthesis</keyword>
<reference evidence="9 12" key="1">
    <citation type="submission" date="2016-04" db="EMBL/GenBank/DDBJ databases">
        <authorList>
            <person name="Evans L.H."/>
            <person name="Alamgir A."/>
            <person name="Owens N."/>
            <person name="Weber N.D."/>
            <person name="Virtaneva K."/>
            <person name="Barbian K."/>
            <person name="Babar A."/>
            <person name="Rosenke K."/>
        </authorList>
    </citation>
    <scope>NUCLEOTIDE SEQUENCE [LARGE SCALE GENOMIC DNA]</scope>
    <source>
        <strain evidence="9">S5</strain>
        <strain evidence="12">S5(T) (JCM 30642 \VKM B-2941)</strain>
    </source>
</reference>
<evidence type="ECO:0000313" key="9">
    <source>
        <dbReference type="EMBL" id="SIM41348.1"/>
    </source>
</evidence>
<dbReference type="GO" id="GO:0005829">
    <property type="term" value="C:cytosol"/>
    <property type="evidence" value="ECO:0007669"/>
    <property type="project" value="TreeGrafter"/>
</dbReference>
<comment type="cofactor">
    <cofactor evidence="7 8">
        <name>FMNH2</name>
        <dbReference type="ChEBI" id="CHEBI:57618"/>
    </cofactor>
    <text evidence="7 8">Reduced FMN (FMNH(2)).</text>
</comment>
<protein>
    <recommendedName>
        <fullName evidence="3 7">Chorismate synthase</fullName>
        <shortName evidence="7">CS</shortName>
        <ecNumber evidence="3 7">4.2.3.5</ecNumber>
    </recommendedName>
    <alternativeName>
        <fullName evidence="7">5-enolpyruvylshikimate-3-phosphate phospholyase</fullName>
    </alternativeName>
</protein>
<dbReference type="PROSITE" id="PS51257">
    <property type="entry name" value="PROKAR_LIPOPROTEIN"/>
    <property type="match status" value="1"/>
</dbReference>
<dbReference type="OrthoDB" id="33049at2157"/>
<dbReference type="AlphaFoldDB" id="A0A1N5SZN5"/>
<evidence type="ECO:0000313" key="12">
    <source>
        <dbReference type="Proteomes" id="UP000195607"/>
    </source>
</evidence>
<dbReference type="PROSITE" id="PS00787">
    <property type="entry name" value="CHORISMATE_SYNTHASE_1"/>
    <property type="match status" value="1"/>
</dbReference>
<keyword evidence="7" id="KW-0274">FAD</keyword>
<dbReference type="PROSITE" id="PS00788">
    <property type="entry name" value="CHORISMATE_SYNTHASE_2"/>
    <property type="match status" value="1"/>
</dbReference>
<keyword evidence="11" id="KW-1185">Reference proteome</keyword>
<organism evidence="9 12">
    <name type="scientific">Cuniculiplasma divulgatum</name>
    <dbReference type="NCBI Taxonomy" id="1673428"/>
    <lineage>
        <taxon>Archaea</taxon>
        <taxon>Methanobacteriati</taxon>
        <taxon>Thermoplasmatota</taxon>
        <taxon>Thermoplasmata</taxon>
        <taxon>Thermoplasmatales</taxon>
        <taxon>Cuniculiplasmataceae</taxon>
        <taxon>Cuniculiplasma</taxon>
    </lineage>
</organism>
<dbReference type="Proteomes" id="UP000195607">
    <property type="component" value="Chromosome I"/>
</dbReference>
<dbReference type="Proteomes" id="UP000187822">
    <property type="component" value="Chromosome I"/>
</dbReference>
<reference evidence="10" key="3">
    <citation type="submission" date="2016-06" db="EMBL/GenBank/DDBJ databases">
        <authorList>
            <person name="Olsen C.W."/>
            <person name="Carey S."/>
            <person name="Hinshaw L."/>
            <person name="Karasin A.I."/>
        </authorList>
    </citation>
    <scope>NUCLEOTIDE SEQUENCE [LARGE SCALE GENOMIC DNA]</scope>
    <source>
        <strain evidence="10">PM4</strain>
    </source>
</reference>
<evidence type="ECO:0000256" key="1">
    <source>
        <dbReference type="ARBA" id="ARBA00005044"/>
    </source>
</evidence>
<keyword evidence="5 7" id="KW-0057">Aromatic amino acid biosynthesis</keyword>
<dbReference type="PANTHER" id="PTHR21085">
    <property type="entry name" value="CHORISMATE SYNTHASE"/>
    <property type="match status" value="1"/>
</dbReference>
<evidence type="ECO:0000256" key="4">
    <source>
        <dbReference type="ARBA" id="ARBA00022605"/>
    </source>
</evidence>
<dbReference type="EMBL" id="LT671858">
    <property type="protein sequence ID" value="SIM41348.1"/>
    <property type="molecule type" value="Genomic_DNA"/>
</dbReference>
<dbReference type="InterPro" id="IPR020541">
    <property type="entry name" value="Chorismate_synthase_CS"/>
</dbReference>
<comment type="similarity">
    <text evidence="2 7 8">Belongs to the chorismate synthase family.</text>
</comment>
<dbReference type="GO" id="GO:0004107">
    <property type="term" value="F:chorismate synthase activity"/>
    <property type="evidence" value="ECO:0007669"/>
    <property type="project" value="UniProtKB-UniRule"/>
</dbReference>
<evidence type="ECO:0000313" key="10">
    <source>
        <dbReference type="EMBL" id="SJK84265.1"/>
    </source>
</evidence>
<evidence type="ECO:0000256" key="5">
    <source>
        <dbReference type="ARBA" id="ARBA00023141"/>
    </source>
</evidence>
<feature type="binding site" evidence="7">
    <location>
        <position position="47"/>
    </location>
    <ligand>
        <name>NADP(+)</name>
        <dbReference type="ChEBI" id="CHEBI:58349"/>
    </ligand>
</feature>
<comment type="catalytic activity">
    <reaction evidence="7 8">
        <text>5-O-(1-carboxyvinyl)-3-phosphoshikimate = chorismate + phosphate</text>
        <dbReference type="Rhea" id="RHEA:21020"/>
        <dbReference type="ChEBI" id="CHEBI:29748"/>
        <dbReference type="ChEBI" id="CHEBI:43474"/>
        <dbReference type="ChEBI" id="CHEBI:57701"/>
        <dbReference type="EC" id="4.2.3.5"/>
    </reaction>
</comment>
<evidence type="ECO:0000313" key="11">
    <source>
        <dbReference type="Proteomes" id="UP000187822"/>
    </source>
</evidence>
<dbReference type="PANTHER" id="PTHR21085:SF0">
    <property type="entry name" value="CHORISMATE SYNTHASE"/>
    <property type="match status" value="1"/>
</dbReference>
<evidence type="ECO:0000256" key="3">
    <source>
        <dbReference type="ARBA" id="ARBA00013036"/>
    </source>
</evidence>
<dbReference type="STRING" id="1673428.CPM_0380"/>
<dbReference type="KEGG" id="cdiv:CPM_0380"/>
<dbReference type="Pfam" id="PF01264">
    <property type="entry name" value="Chorismate_synt"/>
    <property type="match status" value="1"/>
</dbReference>
<keyword evidence="7" id="KW-0288">FMN</keyword>
<dbReference type="NCBIfam" id="NF003793">
    <property type="entry name" value="PRK05382.1"/>
    <property type="match status" value="1"/>
</dbReference>
<dbReference type="PIRSF" id="PIRSF001456">
    <property type="entry name" value="Chorismate_synth"/>
    <property type="match status" value="1"/>
</dbReference>
<dbReference type="HAMAP" id="MF_00300">
    <property type="entry name" value="Chorismate_synth"/>
    <property type="match status" value="1"/>
</dbReference>
<evidence type="ECO:0000256" key="2">
    <source>
        <dbReference type="ARBA" id="ARBA00008014"/>
    </source>
</evidence>
<dbReference type="RefSeq" id="WP_021789125.1">
    <property type="nucleotide sequence ID" value="NZ_LT671858.1"/>
</dbReference>
<accession>A0A1N5SZN5</accession>
<dbReference type="Gene3D" id="3.60.150.10">
    <property type="entry name" value="Chorismate synthase AroC"/>
    <property type="match status" value="1"/>
</dbReference>